<dbReference type="Gene3D" id="1.20.5.1500">
    <property type="match status" value="1"/>
</dbReference>
<keyword evidence="7" id="KW-1185">Reference proteome</keyword>
<comment type="subcellular location">
    <subcellularLocation>
        <location evidence="1">Nucleus</location>
    </subcellularLocation>
</comment>
<dbReference type="InterPro" id="IPR002164">
    <property type="entry name" value="NAP_family"/>
</dbReference>
<feature type="region of interest" description="Disordered" evidence="5">
    <location>
        <begin position="66"/>
        <end position="86"/>
    </location>
</feature>
<reference evidence="6 7" key="1">
    <citation type="submission" date="2024-07" db="EMBL/GenBank/DDBJ databases">
        <title>Chromosome-level genome assembly of the water stick insect Ranatra chinensis (Heteroptera: Nepidae).</title>
        <authorList>
            <person name="Liu X."/>
        </authorList>
    </citation>
    <scope>NUCLEOTIDE SEQUENCE [LARGE SCALE GENOMIC DNA]</scope>
    <source>
        <strain evidence="6">Cailab_2021Rc</strain>
        <tissue evidence="6">Muscle</tissue>
    </source>
</reference>
<evidence type="ECO:0000256" key="2">
    <source>
        <dbReference type="ARBA" id="ARBA00009947"/>
    </source>
</evidence>
<name>A0ABD0XW64_9HEMI</name>
<dbReference type="FunFam" id="1.20.5.1500:FF:000001">
    <property type="entry name" value="Nucleosome assembly protein 1-like 1"/>
    <property type="match status" value="1"/>
</dbReference>
<keyword evidence="3" id="KW-0539">Nucleus</keyword>
<dbReference type="EMBL" id="JBFDAA010000022">
    <property type="protein sequence ID" value="KAL1110485.1"/>
    <property type="molecule type" value="Genomic_DNA"/>
</dbReference>
<dbReference type="Gene3D" id="3.30.1120.90">
    <property type="entry name" value="Nucleosome assembly protein"/>
    <property type="match status" value="1"/>
</dbReference>
<organism evidence="6 7">
    <name type="scientific">Ranatra chinensis</name>
    <dbReference type="NCBI Taxonomy" id="642074"/>
    <lineage>
        <taxon>Eukaryota</taxon>
        <taxon>Metazoa</taxon>
        <taxon>Ecdysozoa</taxon>
        <taxon>Arthropoda</taxon>
        <taxon>Hexapoda</taxon>
        <taxon>Insecta</taxon>
        <taxon>Pterygota</taxon>
        <taxon>Neoptera</taxon>
        <taxon>Paraneoptera</taxon>
        <taxon>Hemiptera</taxon>
        <taxon>Heteroptera</taxon>
        <taxon>Panheteroptera</taxon>
        <taxon>Nepomorpha</taxon>
        <taxon>Nepidae</taxon>
        <taxon>Ranatrinae</taxon>
        <taxon>Ranatra</taxon>
    </lineage>
</organism>
<comment type="caution">
    <text evidence="6">The sequence shown here is derived from an EMBL/GenBank/DDBJ whole genome shotgun (WGS) entry which is preliminary data.</text>
</comment>
<dbReference type="GO" id="GO:0005634">
    <property type="term" value="C:nucleus"/>
    <property type="evidence" value="ECO:0007669"/>
    <property type="project" value="UniProtKB-SubCell"/>
</dbReference>
<dbReference type="InterPro" id="IPR037231">
    <property type="entry name" value="NAP-like_sf"/>
</dbReference>
<dbReference type="PANTHER" id="PTHR11875">
    <property type="entry name" value="TESTIS-SPECIFIC Y-ENCODED PROTEIN"/>
    <property type="match status" value="1"/>
</dbReference>
<dbReference type="Pfam" id="PF00956">
    <property type="entry name" value="NAP"/>
    <property type="match status" value="1"/>
</dbReference>
<dbReference type="Proteomes" id="UP001558652">
    <property type="component" value="Unassembled WGS sequence"/>
</dbReference>
<dbReference type="FunFam" id="3.30.1120.90:FF:000001">
    <property type="entry name" value="Nucleosome assembly protein 1-like 1"/>
    <property type="match status" value="1"/>
</dbReference>
<sequence>MTFYLSQSLPPSIKRRLKALKKLQLDATKIEAKFFEEVHELECKYQELYTPLYQRRQLIITGEHEPSKEECEFPSDDDKESDELSNELRTKINIQSNEDVVGIPDFWLTIFKNVALLSDMVQLHDEPILKHLIDVEVTFMPSQPMGFILEFYFSPNEYFSNRVLTKEYQMKCKPDEADPFSFEGPEIYKCKGCTIDWYKGKNVTVKTIKKKQKHKSRGSIRTVTRTVENDSFFNFFNPPRVPDDLDADLDEDTQALLTSDFEIGHYIRERIIPRAVLYYTGN</sequence>
<evidence type="ECO:0000313" key="7">
    <source>
        <dbReference type="Proteomes" id="UP001558652"/>
    </source>
</evidence>
<evidence type="ECO:0000256" key="5">
    <source>
        <dbReference type="SAM" id="MobiDB-lite"/>
    </source>
</evidence>
<feature type="compositionally biased region" description="Acidic residues" evidence="5">
    <location>
        <begin position="72"/>
        <end position="85"/>
    </location>
</feature>
<protein>
    <recommendedName>
        <fullName evidence="8">Nucleosome assembly protein 1-like 4</fullName>
    </recommendedName>
</protein>
<evidence type="ECO:0008006" key="8">
    <source>
        <dbReference type="Google" id="ProtNLM"/>
    </source>
</evidence>
<dbReference type="SUPFAM" id="SSF143113">
    <property type="entry name" value="NAP-like"/>
    <property type="match status" value="1"/>
</dbReference>
<evidence type="ECO:0000256" key="3">
    <source>
        <dbReference type="ARBA" id="ARBA00023242"/>
    </source>
</evidence>
<accession>A0ABD0XW64</accession>
<evidence type="ECO:0000313" key="6">
    <source>
        <dbReference type="EMBL" id="KAL1110485.1"/>
    </source>
</evidence>
<evidence type="ECO:0000256" key="1">
    <source>
        <dbReference type="ARBA" id="ARBA00004123"/>
    </source>
</evidence>
<evidence type="ECO:0000256" key="4">
    <source>
        <dbReference type="RuleBase" id="RU003876"/>
    </source>
</evidence>
<proteinExistence type="inferred from homology"/>
<dbReference type="AlphaFoldDB" id="A0ABD0XW64"/>
<comment type="similarity">
    <text evidence="2 4">Belongs to the nucleosome assembly protein (NAP) family.</text>
</comment>
<gene>
    <name evidence="6" type="ORF">AAG570_008013</name>
</gene>